<comment type="caution">
    <text evidence="1">The sequence shown here is derived from an EMBL/GenBank/DDBJ whole genome shotgun (WGS) entry which is preliminary data.</text>
</comment>
<sequence>MAELEADEDPESPSAMHVDDSAAEAEPEAAPMDRDEQRRQILDTVAASDGFFKHQQRNEPDLTYEEKRKIAEDILDSNTALFLQRFSRYLYREDASYFEPLRRTNYEVDFYLRELEKRRQRGLSVQTKNRRYEALQRLQSEGDYFSDKEVRRRNPLLFEQMVGRYMTDKEKEDLDKMDYSTLTFSGLLMHHIDRNELSSRRRQQQDVEEATFEENDSDSEDEECDEPDAPVVSATEKAMLRSEFMNTMYESFLSGKDHDYDYESVDNNAEYDSLKTRQDDEEEKYFDAEEPEVVDAVT</sequence>
<evidence type="ECO:0000313" key="1">
    <source>
        <dbReference type="EMBL" id="KAG0433121.1"/>
    </source>
</evidence>
<evidence type="ECO:0000313" key="2">
    <source>
        <dbReference type="Proteomes" id="UP000805193"/>
    </source>
</evidence>
<organism evidence="1 2">
    <name type="scientific">Ixodes persulcatus</name>
    <name type="common">Taiga tick</name>
    <dbReference type="NCBI Taxonomy" id="34615"/>
    <lineage>
        <taxon>Eukaryota</taxon>
        <taxon>Metazoa</taxon>
        <taxon>Ecdysozoa</taxon>
        <taxon>Arthropoda</taxon>
        <taxon>Chelicerata</taxon>
        <taxon>Arachnida</taxon>
        <taxon>Acari</taxon>
        <taxon>Parasitiformes</taxon>
        <taxon>Ixodida</taxon>
        <taxon>Ixodoidea</taxon>
        <taxon>Ixodidae</taxon>
        <taxon>Ixodinae</taxon>
        <taxon>Ixodes</taxon>
    </lineage>
</organism>
<name>A0AC60QFZ1_IXOPE</name>
<protein>
    <submittedName>
        <fullName evidence="1">Uncharacterized protein</fullName>
    </submittedName>
</protein>
<dbReference type="Proteomes" id="UP000805193">
    <property type="component" value="Unassembled WGS sequence"/>
</dbReference>
<dbReference type="EMBL" id="JABSTQ010009083">
    <property type="protein sequence ID" value="KAG0433121.1"/>
    <property type="molecule type" value="Genomic_DNA"/>
</dbReference>
<accession>A0AC60QFZ1</accession>
<proteinExistence type="predicted"/>
<keyword evidence="2" id="KW-1185">Reference proteome</keyword>
<reference evidence="1 2" key="1">
    <citation type="journal article" date="2020" name="Cell">
        <title>Large-Scale Comparative Analyses of Tick Genomes Elucidate Their Genetic Diversity and Vector Capacities.</title>
        <authorList>
            <consortium name="Tick Genome and Microbiome Consortium (TIGMIC)"/>
            <person name="Jia N."/>
            <person name="Wang J."/>
            <person name="Shi W."/>
            <person name="Du L."/>
            <person name="Sun Y."/>
            <person name="Zhan W."/>
            <person name="Jiang J.F."/>
            <person name="Wang Q."/>
            <person name="Zhang B."/>
            <person name="Ji P."/>
            <person name="Bell-Sakyi L."/>
            <person name="Cui X.M."/>
            <person name="Yuan T.T."/>
            <person name="Jiang B.G."/>
            <person name="Yang W.F."/>
            <person name="Lam T.T."/>
            <person name="Chang Q.C."/>
            <person name="Ding S.J."/>
            <person name="Wang X.J."/>
            <person name="Zhu J.G."/>
            <person name="Ruan X.D."/>
            <person name="Zhao L."/>
            <person name="Wei J.T."/>
            <person name="Ye R.Z."/>
            <person name="Que T.C."/>
            <person name="Du C.H."/>
            <person name="Zhou Y.H."/>
            <person name="Cheng J.X."/>
            <person name="Dai P.F."/>
            <person name="Guo W.B."/>
            <person name="Han X.H."/>
            <person name="Huang E.J."/>
            <person name="Li L.F."/>
            <person name="Wei W."/>
            <person name="Gao Y.C."/>
            <person name="Liu J.Z."/>
            <person name="Shao H.Z."/>
            <person name="Wang X."/>
            <person name="Wang C.C."/>
            <person name="Yang T.C."/>
            <person name="Huo Q.B."/>
            <person name="Li W."/>
            <person name="Chen H.Y."/>
            <person name="Chen S.E."/>
            <person name="Zhou L.G."/>
            <person name="Ni X.B."/>
            <person name="Tian J.H."/>
            <person name="Sheng Y."/>
            <person name="Liu T."/>
            <person name="Pan Y.S."/>
            <person name="Xia L.Y."/>
            <person name="Li J."/>
            <person name="Zhao F."/>
            <person name="Cao W.C."/>
        </authorList>
    </citation>
    <scope>NUCLEOTIDE SEQUENCE [LARGE SCALE GENOMIC DNA]</scope>
    <source>
        <strain evidence="1">Iper-2018</strain>
    </source>
</reference>
<gene>
    <name evidence="1" type="ORF">HPB47_020208</name>
</gene>